<dbReference type="InParanoid" id="H2ZIY2"/>
<evidence type="ECO:0000313" key="3">
    <source>
        <dbReference type="Proteomes" id="UP000007875"/>
    </source>
</evidence>
<dbReference type="HOGENOM" id="CLU_1626464_0_0_1"/>
<feature type="compositionally biased region" description="Polar residues" evidence="1">
    <location>
        <begin position="38"/>
        <end position="51"/>
    </location>
</feature>
<protein>
    <submittedName>
        <fullName evidence="2">Uncharacterized protein</fullName>
    </submittedName>
</protein>
<accession>H2ZIY2</accession>
<reference evidence="2" key="3">
    <citation type="submission" date="2025-09" db="UniProtKB">
        <authorList>
            <consortium name="Ensembl"/>
        </authorList>
    </citation>
    <scope>IDENTIFICATION</scope>
</reference>
<sequence>MQDSGHVSDAANDRKSNQGSVNSLNESPLKNRPLRSASPCQSCGSFTSLDSDTGLESIASSSRTDSWPRSNKHSILKKSNSSTDRCREAIVENGILREDDERGLSVIKSELEKLKLKTREFSTQQQEILRLRDEVKRLKDKDSNQKKGDINANPTTTTAEHMV</sequence>
<evidence type="ECO:0000313" key="2">
    <source>
        <dbReference type="Ensembl" id="ENSCSAVP00000017548.1"/>
    </source>
</evidence>
<evidence type="ECO:0000256" key="1">
    <source>
        <dbReference type="SAM" id="MobiDB-lite"/>
    </source>
</evidence>
<proteinExistence type="predicted"/>
<organism evidence="2 3">
    <name type="scientific">Ciona savignyi</name>
    <name type="common">Pacific transparent sea squirt</name>
    <dbReference type="NCBI Taxonomy" id="51511"/>
    <lineage>
        <taxon>Eukaryota</taxon>
        <taxon>Metazoa</taxon>
        <taxon>Chordata</taxon>
        <taxon>Tunicata</taxon>
        <taxon>Ascidiacea</taxon>
        <taxon>Phlebobranchia</taxon>
        <taxon>Cionidae</taxon>
        <taxon>Ciona</taxon>
    </lineage>
</organism>
<dbReference type="Proteomes" id="UP000007875">
    <property type="component" value="Unassembled WGS sequence"/>
</dbReference>
<feature type="compositionally biased region" description="Polar residues" evidence="1">
    <location>
        <begin position="58"/>
        <end position="69"/>
    </location>
</feature>
<dbReference type="Ensembl" id="ENSCSAVT00000017739.1">
    <property type="protein sequence ID" value="ENSCSAVP00000017548.1"/>
    <property type="gene ID" value="ENSCSAVG00000010338.1"/>
</dbReference>
<keyword evidence="3" id="KW-1185">Reference proteome</keyword>
<dbReference type="GeneTree" id="ENSGT00660000096924"/>
<feature type="region of interest" description="Disordered" evidence="1">
    <location>
        <begin position="139"/>
        <end position="163"/>
    </location>
</feature>
<feature type="compositionally biased region" description="Polar residues" evidence="1">
    <location>
        <begin position="152"/>
        <end position="163"/>
    </location>
</feature>
<feature type="compositionally biased region" description="Basic and acidic residues" evidence="1">
    <location>
        <begin position="139"/>
        <end position="149"/>
    </location>
</feature>
<feature type="compositionally biased region" description="Polar residues" evidence="1">
    <location>
        <begin position="17"/>
        <end position="28"/>
    </location>
</feature>
<feature type="region of interest" description="Disordered" evidence="1">
    <location>
        <begin position="1"/>
        <end position="83"/>
    </location>
</feature>
<dbReference type="AlphaFoldDB" id="H2ZIY2"/>
<reference evidence="3" key="1">
    <citation type="submission" date="2003-08" db="EMBL/GenBank/DDBJ databases">
        <authorList>
            <person name="Birren B."/>
            <person name="Nusbaum C."/>
            <person name="Abebe A."/>
            <person name="Abouelleil A."/>
            <person name="Adekoya E."/>
            <person name="Ait-zahra M."/>
            <person name="Allen N."/>
            <person name="Allen T."/>
            <person name="An P."/>
            <person name="Anderson M."/>
            <person name="Anderson S."/>
            <person name="Arachchi H."/>
            <person name="Armbruster J."/>
            <person name="Bachantsang P."/>
            <person name="Baldwin J."/>
            <person name="Barry A."/>
            <person name="Bayul T."/>
            <person name="Blitshsteyn B."/>
            <person name="Bloom T."/>
            <person name="Blye J."/>
            <person name="Boguslavskiy L."/>
            <person name="Borowsky M."/>
            <person name="Boukhgalter B."/>
            <person name="Brunache A."/>
            <person name="Butler J."/>
            <person name="Calixte N."/>
            <person name="Calvo S."/>
            <person name="Camarata J."/>
            <person name="Campo K."/>
            <person name="Chang J."/>
            <person name="Cheshatsang Y."/>
            <person name="Citroen M."/>
            <person name="Collymore A."/>
            <person name="Considine T."/>
            <person name="Cook A."/>
            <person name="Cooke P."/>
            <person name="Corum B."/>
            <person name="Cuomo C."/>
            <person name="David R."/>
            <person name="Dawoe T."/>
            <person name="Degray S."/>
            <person name="Dodge S."/>
            <person name="Dooley K."/>
            <person name="Dorje P."/>
            <person name="Dorjee K."/>
            <person name="Dorris L."/>
            <person name="Duffey N."/>
            <person name="Dupes A."/>
            <person name="Elkins T."/>
            <person name="Engels R."/>
            <person name="Erickson J."/>
            <person name="Farina A."/>
            <person name="Faro S."/>
            <person name="Ferreira P."/>
            <person name="Fischer H."/>
            <person name="Fitzgerald M."/>
            <person name="Foley K."/>
            <person name="Gage D."/>
            <person name="Galagan J."/>
            <person name="Gearin G."/>
            <person name="Gnerre S."/>
            <person name="Gnirke A."/>
            <person name="Goyette A."/>
            <person name="Graham J."/>
            <person name="Grandbois E."/>
            <person name="Gyaltsen K."/>
            <person name="Hafez N."/>
            <person name="Hagopian D."/>
            <person name="Hagos B."/>
            <person name="Hall J."/>
            <person name="Hatcher B."/>
            <person name="Heller A."/>
            <person name="Higgins H."/>
            <person name="Honan T."/>
            <person name="Horn A."/>
            <person name="Houde N."/>
            <person name="Hughes L."/>
            <person name="Hulme W."/>
            <person name="Husby E."/>
            <person name="Iliev I."/>
            <person name="Jaffe D."/>
            <person name="Jones C."/>
            <person name="Kamal M."/>
            <person name="Kamat A."/>
            <person name="Kamvysselis M."/>
            <person name="Karlsson E."/>
            <person name="Kells C."/>
            <person name="Kieu A."/>
            <person name="Kisner P."/>
            <person name="Kodira C."/>
            <person name="Kulbokas E."/>
            <person name="Labutti K."/>
            <person name="Lama D."/>
            <person name="Landers T."/>
            <person name="Leger J."/>
            <person name="Levine S."/>
            <person name="Lewis D."/>
            <person name="Lewis T."/>
            <person name="Lindblad-toh K."/>
            <person name="Liu X."/>
            <person name="Lokyitsang T."/>
            <person name="Lokyitsang Y."/>
            <person name="Lucien O."/>
            <person name="Lui A."/>
            <person name="Ma L.J."/>
            <person name="Mabbitt R."/>
            <person name="Macdonald J."/>
            <person name="Maclean C."/>
            <person name="Major J."/>
            <person name="Manning J."/>
            <person name="Marabella R."/>
            <person name="Maru K."/>
            <person name="Matthews C."/>
            <person name="Mauceli E."/>
            <person name="Mccarthy M."/>
            <person name="Mcdonough S."/>
            <person name="Mcghee T."/>
            <person name="Meldrim J."/>
            <person name="Meneus L."/>
            <person name="Mesirov J."/>
            <person name="Mihalev A."/>
            <person name="Mihova T."/>
            <person name="Mikkelsen T."/>
            <person name="Mlenga V."/>
            <person name="Moru K."/>
            <person name="Mozes J."/>
            <person name="Mulrain L."/>
            <person name="Munson G."/>
            <person name="Naylor J."/>
            <person name="Newes C."/>
            <person name="Nguyen C."/>
            <person name="Nguyen N."/>
            <person name="Nguyen T."/>
            <person name="Nicol R."/>
            <person name="Nielsen C."/>
            <person name="Nizzari M."/>
            <person name="Norbu C."/>
            <person name="Norbu N."/>
            <person name="O'donnell P."/>
            <person name="Okoawo O."/>
            <person name="O'leary S."/>
            <person name="Omotosho B."/>
            <person name="O'neill K."/>
            <person name="Osman S."/>
            <person name="Parker S."/>
            <person name="Perrin D."/>
            <person name="Phunkhang P."/>
            <person name="Piqani B."/>
            <person name="Purcell S."/>
            <person name="Rachupka T."/>
            <person name="Ramasamy U."/>
            <person name="Rameau R."/>
            <person name="Ray V."/>
            <person name="Raymond C."/>
            <person name="Retta R."/>
            <person name="Richardson S."/>
            <person name="Rise C."/>
            <person name="Rodriguez J."/>
            <person name="Rogers J."/>
            <person name="Rogov P."/>
            <person name="Rutman M."/>
            <person name="Schupbach R."/>
            <person name="Seaman C."/>
            <person name="Settipalli S."/>
            <person name="Sharpe T."/>
            <person name="Sheridan J."/>
            <person name="Sherpa N."/>
            <person name="Shi J."/>
            <person name="Smirnov S."/>
            <person name="Smith C."/>
            <person name="Sougnez C."/>
            <person name="Spencer B."/>
            <person name="Stalker J."/>
            <person name="Stange-thomann N."/>
            <person name="Stavropoulos S."/>
            <person name="Stetson K."/>
            <person name="Stone C."/>
            <person name="Stone S."/>
            <person name="Stubbs M."/>
            <person name="Talamas J."/>
            <person name="Tchuinga P."/>
            <person name="Tenzing P."/>
            <person name="Tesfaye S."/>
            <person name="Theodore J."/>
            <person name="Thoulutsang Y."/>
            <person name="Topham K."/>
            <person name="Towey S."/>
            <person name="Tsamla T."/>
            <person name="Tsomo N."/>
            <person name="Vallee D."/>
            <person name="Vassiliev H."/>
            <person name="Venkataraman V."/>
            <person name="Vinson J."/>
            <person name="Vo A."/>
            <person name="Wade C."/>
            <person name="Wang S."/>
            <person name="Wangchuk T."/>
            <person name="Wangdi T."/>
            <person name="Whittaker C."/>
            <person name="Wilkinson J."/>
            <person name="Wu Y."/>
            <person name="Wyman D."/>
            <person name="Yadav S."/>
            <person name="Yang S."/>
            <person name="Yang X."/>
            <person name="Yeager S."/>
            <person name="Yee E."/>
            <person name="Young G."/>
            <person name="Zainoun J."/>
            <person name="Zembeck L."/>
            <person name="Zimmer A."/>
            <person name="Zody M."/>
            <person name="Lander E."/>
        </authorList>
    </citation>
    <scope>NUCLEOTIDE SEQUENCE [LARGE SCALE GENOMIC DNA]</scope>
</reference>
<reference evidence="2" key="2">
    <citation type="submission" date="2025-08" db="UniProtKB">
        <authorList>
            <consortium name="Ensembl"/>
        </authorList>
    </citation>
    <scope>IDENTIFICATION</scope>
</reference>
<name>H2ZIY2_CIOSA</name>